<evidence type="ECO:0000313" key="4">
    <source>
        <dbReference type="Proteomes" id="UP000324222"/>
    </source>
</evidence>
<dbReference type="Proteomes" id="UP000324222">
    <property type="component" value="Unassembled WGS sequence"/>
</dbReference>
<feature type="chain" id="PRO_5023125955" evidence="2">
    <location>
        <begin position="21"/>
        <end position="136"/>
    </location>
</feature>
<keyword evidence="2" id="KW-0732">Signal</keyword>
<keyword evidence="4" id="KW-1185">Reference proteome</keyword>
<reference evidence="3 4" key="1">
    <citation type="submission" date="2019-05" db="EMBL/GenBank/DDBJ databases">
        <title>Another draft genome of Portunus trituberculatus and its Hox gene families provides insights of decapod evolution.</title>
        <authorList>
            <person name="Jeong J.-H."/>
            <person name="Song I."/>
            <person name="Kim S."/>
            <person name="Choi T."/>
            <person name="Kim D."/>
            <person name="Ryu S."/>
            <person name="Kim W."/>
        </authorList>
    </citation>
    <scope>NUCLEOTIDE SEQUENCE [LARGE SCALE GENOMIC DNA]</scope>
    <source>
        <tissue evidence="3">Muscle</tissue>
    </source>
</reference>
<dbReference type="EMBL" id="VSRR010000472">
    <property type="protein sequence ID" value="MPC16036.1"/>
    <property type="molecule type" value="Genomic_DNA"/>
</dbReference>
<organism evidence="3 4">
    <name type="scientific">Portunus trituberculatus</name>
    <name type="common">Swimming crab</name>
    <name type="synonym">Neptunus trituberculatus</name>
    <dbReference type="NCBI Taxonomy" id="210409"/>
    <lineage>
        <taxon>Eukaryota</taxon>
        <taxon>Metazoa</taxon>
        <taxon>Ecdysozoa</taxon>
        <taxon>Arthropoda</taxon>
        <taxon>Crustacea</taxon>
        <taxon>Multicrustacea</taxon>
        <taxon>Malacostraca</taxon>
        <taxon>Eumalacostraca</taxon>
        <taxon>Eucarida</taxon>
        <taxon>Decapoda</taxon>
        <taxon>Pleocyemata</taxon>
        <taxon>Brachyura</taxon>
        <taxon>Eubrachyura</taxon>
        <taxon>Portunoidea</taxon>
        <taxon>Portunidae</taxon>
        <taxon>Portuninae</taxon>
        <taxon>Portunus</taxon>
    </lineage>
</organism>
<dbReference type="OrthoDB" id="6419888at2759"/>
<gene>
    <name evidence="3" type="ORF">E2C01_008846</name>
</gene>
<evidence type="ECO:0000256" key="2">
    <source>
        <dbReference type="SAM" id="SignalP"/>
    </source>
</evidence>
<sequence>MQNLSISCALVCCILLGASAVVGIFGIIQRQISAVLITGVMYILACHARVQLCAGVRDRVVAGPGLGRSGDLPGGGAVMAPPGSHHALQPHLTLLMPPQPPALATSLPPRPPRLPPRLPLRPSGTGLKWNTPKDIF</sequence>
<evidence type="ECO:0000256" key="1">
    <source>
        <dbReference type="SAM" id="MobiDB-lite"/>
    </source>
</evidence>
<evidence type="ECO:0000313" key="3">
    <source>
        <dbReference type="EMBL" id="MPC16036.1"/>
    </source>
</evidence>
<dbReference type="AlphaFoldDB" id="A0A5B7D551"/>
<proteinExistence type="predicted"/>
<feature type="compositionally biased region" description="Pro residues" evidence="1">
    <location>
        <begin position="108"/>
        <end position="119"/>
    </location>
</feature>
<accession>A0A5B7D551</accession>
<feature type="region of interest" description="Disordered" evidence="1">
    <location>
        <begin position="98"/>
        <end position="136"/>
    </location>
</feature>
<feature type="signal peptide" evidence="2">
    <location>
        <begin position="1"/>
        <end position="20"/>
    </location>
</feature>
<name>A0A5B7D551_PORTR</name>
<comment type="caution">
    <text evidence="3">The sequence shown here is derived from an EMBL/GenBank/DDBJ whole genome shotgun (WGS) entry which is preliminary data.</text>
</comment>
<protein>
    <submittedName>
        <fullName evidence="3">Uncharacterized protein</fullName>
    </submittedName>
</protein>